<protein>
    <submittedName>
        <fullName evidence="2">Uncharacterized protein</fullName>
    </submittedName>
</protein>
<evidence type="ECO:0000256" key="1">
    <source>
        <dbReference type="SAM" id="MobiDB-lite"/>
    </source>
</evidence>
<comment type="caution">
    <text evidence="2">The sequence shown here is derived from an EMBL/GenBank/DDBJ whole genome shotgun (WGS) entry which is preliminary data.</text>
</comment>
<dbReference type="EMBL" id="CAUYUJ010020402">
    <property type="protein sequence ID" value="CAK0897925.1"/>
    <property type="molecule type" value="Genomic_DNA"/>
</dbReference>
<dbReference type="Proteomes" id="UP001189429">
    <property type="component" value="Unassembled WGS sequence"/>
</dbReference>
<evidence type="ECO:0000313" key="3">
    <source>
        <dbReference type="Proteomes" id="UP001189429"/>
    </source>
</evidence>
<organism evidence="2 3">
    <name type="scientific">Prorocentrum cordatum</name>
    <dbReference type="NCBI Taxonomy" id="2364126"/>
    <lineage>
        <taxon>Eukaryota</taxon>
        <taxon>Sar</taxon>
        <taxon>Alveolata</taxon>
        <taxon>Dinophyceae</taxon>
        <taxon>Prorocentrales</taxon>
        <taxon>Prorocentraceae</taxon>
        <taxon>Prorocentrum</taxon>
    </lineage>
</organism>
<sequence>MTPGSMQVFPVNTLERIFNVVCLLFGLVVFSTLVSSLSGGVTQFKLQMQRHRASMKKLTRFLTRLEVSAELRIQVCKLVDAKLQYQPPPSMEDVTPMLDKLHAPLRSALQTELCQPLSAHYYFSFLAHTRSATWEEVCRACTDFSIFGKGDALFFSGAEATAMHFILSPGMSYTLDVTFTIGQDTPKKLTTMLEVDDWLSEAALWCTWRHTGKAEVVEGSPCEVLSLNAGKVLTCLTKGTLVTQMTKAYAQSFYHFLVNSKPPLCDWPNDLVPSFGPDEVIAAMPKEATVFLGQVAIEVLRNPSEGMLTSWLHSVRVDKTEQLIDEVNLGKSTLLTTTGGSVVRCVPLVAIRLTRPDGRLFVQLRLVKDSRGRLEASCRLPGGKQQAGEYPLQCFQRLLEERIAPLKGGLRLVEAFRETECEKSQRYGVPTRYIRTVVEARWSEAADEALGRFVVAQRRESNASSGSDGSCESAGSPRAKWRPRTQVFRFADEDLFAWLAPEDFQCFQSPCGQGEFFQWLKSHAHARGNLHHRTNDSLPSLMVHAPVEPADDEDEEEQQQEKEEDESPPGQ</sequence>
<dbReference type="SUPFAM" id="SSF51206">
    <property type="entry name" value="cAMP-binding domain-like"/>
    <property type="match status" value="1"/>
</dbReference>
<dbReference type="SUPFAM" id="SSF81324">
    <property type="entry name" value="Voltage-gated potassium channels"/>
    <property type="match status" value="1"/>
</dbReference>
<dbReference type="InterPro" id="IPR015797">
    <property type="entry name" value="NUDIX_hydrolase-like_dom_sf"/>
</dbReference>
<gene>
    <name evidence="2" type="ORF">PCOR1329_LOCUS75965</name>
</gene>
<proteinExistence type="predicted"/>
<dbReference type="InterPro" id="IPR018490">
    <property type="entry name" value="cNMP-bd_dom_sf"/>
</dbReference>
<accession>A0ABN9XI89</accession>
<keyword evidence="3" id="KW-1185">Reference proteome</keyword>
<dbReference type="SUPFAM" id="SSF55811">
    <property type="entry name" value="Nudix"/>
    <property type="match status" value="1"/>
</dbReference>
<reference evidence="2" key="1">
    <citation type="submission" date="2023-10" db="EMBL/GenBank/DDBJ databases">
        <authorList>
            <person name="Chen Y."/>
            <person name="Shah S."/>
            <person name="Dougan E. K."/>
            <person name="Thang M."/>
            <person name="Chan C."/>
        </authorList>
    </citation>
    <scope>NUCLEOTIDE SEQUENCE [LARGE SCALE GENOMIC DNA]</scope>
</reference>
<feature type="compositionally biased region" description="Acidic residues" evidence="1">
    <location>
        <begin position="549"/>
        <end position="571"/>
    </location>
</feature>
<evidence type="ECO:0000313" key="2">
    <source>
        <dbReference type="EMBL" id="CAK0897925.1"/>
    </source>
</evidence>
<name>A0ABN9XI89_9DINO</name>
<feature type="region of interest" description="Disordered" evidence="1">
    <location>
        <begin position="531"/>
        <end position="571"/>
    </location>
</feature>